<keyword evidence="3 9" id="KW-0812">Transmembrane</keyword>
<feature type="transmembrane region" description="Helical" evidence="9">
    <location>
        <begin position="345"/>
        <end position="365"/>
    </location>
</feature>
<keyword evidence="4 10" id="KW-0732">Signal</keyword>
<evidence type="ECO:0000256" key="6">
    <source>
        <dbReference type="ARBA" id="ARBA00023136"/>
    </source>
</evidence>
<dbReference type="OrthoDB" id="6239296at2759"/>
<dbReference type="GO" id="GO:0005637">
    <property type="term" value="C:nuclear inner membrane"/>
    <property type="evidence" value="ECO:0007669"/>
    <property type="project" value="UniProtKB-SubCell"/>
</dbReference>
<proteinExistence type="inferred from homology"/>
<dbReference type="WBParaSite" id="MCU_009111-RA">
    <property type="protein sequence ID" value="MCU_009111-RA"/>
    <property type="gene ID" value="MCU_009111"/>
</dbReference>
<evidence type="ECO:0000256" key="7">
    <source>
        <dbReference type="ARBA" id="ARBA00023242"/>
    </source>
</evidence>
<sequence length="501" mass="55508">MQGASRTCFLTVLLACGILVIPSTCLDTVRRERLILNSLNPSVVCLPEPHLFKQFISPFLNHVLKINSTSVNAFPVHVFTALSKVDLLSRSPWLHESPSQSRVTPISSSFQSLVPSYFVVRENTLLEFSGVSVYCVGLLASQSRDPFLLNSHQHRIDVAFEETINWTCVARLLLGLIVFFVSPILSRSLVFYYTSGVLMSIIGGLLIVLFIGIRILPKRISLLLQGMVLVSGGAFSLLVLCLSYIRSVLWGFVTNNVGLVICYVSGMALLSASLFYWLSLPERLMQNFPRTQTMLNAGIRALGVLLIASAPQVPSDLPTVTTAFGILADWTKTQFDLDITSLMTILPLVMRGTFTIAVLSLLRLFPNRRKPSRRANLRSRGSYYLPPVPCAASSPYSWDYSRPHRTSPGSCFRGTSLTTNYGGYGYFEVNEDNPYALGHTNEYWDGSGQVFSPVSIRRKSGLSTPIQNMKLSTSSKLMRSNARDGSLMAQDDILTDDEEDD</sequence>
<dbReference type="AlphaFoldDB" id="A0A0R3UNY3"/>
<reference evidence="11 12" key="1">
    <citation type="submission" date="2018-10" db="EMBL/GenBank/DDBJ databases">
        <authorList>
            <consortium name="Pathogen Informatics"/>
        </authorList>
    </citation>
    <scope>NUCLEOTIDE SEQUENCE [LARGE SCALE GENOMIC DNA]</scope>
</reference>
<comment type="subcellular location">
    <subcellularLocation>
        <location evidence="1">Nucleus inner membrane</location>
        <topology evidence="1">Multi-pass membrane protein</topology>
        <orientation evidence="1">Nucleoplasmic side</orientation>
    </subcellularLocation>
</comment>
<dbReference type="STRING" id="53468.A0A0R3UNY3"/>
<dbReference type="PANTHER" id="PTHR13598:SF1">
    <property type="entry name" value="AT07567P-RELATED"/>
    <property type="match status" value="1"/>
</dbReference>
<evidence type="ECO:0000313" key="11">
    <source>
        <dbReference type="EMBL" id="VDD83530.1"/>
    </source>
</evidence>
<feature type="region of interest" description="Disordered" evidence="8">
    <location>
        <begin position="480"/>
        <end position="501"/>
    </location>
</feature>
<feature type="chain" id="PRO_5043132365" evidence="10">
    <location>
        <begin position="26"/>
        <end position="501"/>
    </location>
</feature>
<evidence type="ECO:0000256" key="4">
    <source>
        <dbReference type="ARBA" id="ARBA00022729"/>
    </source>
</evidence>
<feature type="transmembrane region" description="Helical" evidence="9">
    <location>
        <begin position="197"/>
        <end position="216"/>
    </location>
</feature>
<dbReference type="InterPro" id="IPR019358">
    <property type="entry name" value="NEMP_fam"/>
</dbReference>
<feature type="transmembrane region" description="Helical" evidence="9">
    <location>
        <begin position="222"/>
        <end position="245"/>
    </location>
</feature>
<dbReference type="Proteomes" id="UP000267029">
    <property type="component" value="Unassembled WGS sequence"/>
</dbReference>
<dbReference type="Pfam" id="PF10225">
    <property type="entry name" value="NEMP"/>
    <property type="match status" value="1"/>
</dbReference>
<evidence type="ECO:0000313" key="13">
    <source>
        <dbReference type="WBParaSite" id="MCU_009111-RA"/>
    </source>
</evidence>
<name>A0A0R3UNY3_MESCO</name>
<evidence type="ECO:0000256" key="2">
    <source>
        <dbReference type="ARBA" id="ARBA00005748"/>
    </source>
</evidence>
<evidence type="ECO:0000256" key="3">
    <source>
        <dbReference type="ARBA" id="ARBA00022692"/>
    </source>
</evidence>
<dbReference type="PANTHER" id="PTHR13598">
    <property type="entry name" value="AT07567P-RELATED"/>
    <property type="match status" value="1"/>
</dbReference>
<evidence type="ECO:0000313" key="12">
    <source>
        <dbReference type="Proteomes" id="UP000267029"/>
    </source>
</evidence>
<accession>A0A0R3UNY3</accession>
<feature type="transmembrane region" description="Helical" evidence="9">
    <location>
        <begin position="257"/>
        <end position="278"/>
    </location>
</feature>
<reference evidence="13" key="2">
    <citation type="submission" date="2019-11" db="UniProtKB">
        <authorList>
            <consortium name="WormBaseParasite"/>
        </authorList>
    </citation>
    <scope>IDENTIFICATION</scope>
</reference>
<dbReference type="EMBL" id="UXSR01005756">
    <property type="protein sequence ID" value="VDD83530.1"/>
    <property type="molecule type" value="Genomic_DNA"/>
</dbReference>
<evidence type="ECO:0000256" key="8">
    <source>
        <dbReference type="SAM" id="MobiDB-lite"/>
    </source>
</evidence>
<evidence type="ECO:0000256" key="1">
    <source>
        <dbReference type="ARBA" id="ARBA00004575"/>
    </source>
</evidence>
<keyword evidence="7" id="KW-0539">Nucleus</keyword>
<evidence type="ECO:0000256" key="9">
    <source>
        <dbReference type="SAM" id="Phobius"/>
    </source>
</evidence>
<protein>
    <submittedName>
        <fullName evidence="13">DUF4203 domain-containing protein</fullName>
    </submittedName>
</protein>
<evidence type="ECO:0000256" key="5">
    <source>
        <dbReference type="ARBA" id="ARBA00022989"/>
    </source>
</evidence>
<feature type="transmembrane region" description="Helical" evidence="9">
    <location>
        <begin position="164"/>
        <end position="185"/>
    </location>
</feature>
<gene>
    <name evidence="11" type="ORF">MCOS_LOCUS9533</name>
</gene>
<comment type="similarity">
    <text evidence="2">Belongs to the NEMP family.</text>
</comment>
<evidence type="ECO:0000256" key="10">
    <source>
        <dbReference type="SAM" id="SignalP"/>
    </source>
</evidence>
<organism evidence="13">
    <name type="scientific">Mesocestoides corti</name>
    <name type="common">Flatworm</name>
    <dbReference type="NCBI Taxonomy" id="53468"/>
    <lineage>
        <taxon>Eukaryota</taxon>
        <taxon>Metazoa</taxon>
        <taxon>Spiralia</taxon>
        <taxon>Lophotrochozoa</taxon>
        <taxon>Platyhelminthes</taxon>
        <taxon>Cestoda</taxon>
        <taxon>Eucestoda</taxon>
        <taxon>Cyclophyllidea</taxon>
        <taxon>Mesocestoididae</taxon>
        <taxon>Mesocestoides</taxon>
    </lineage>
</organism>
<feature type="signal peptide" evidence="10">
    <location>
        <begin position="1"/>
        <end position="25"/>
    </location>
</feature>
<keyword evidence="12" id="KW-1185">Reference proteome</keyword>
<keyword evidence="5 9" id="KW-1133">Transmembrane helix</keyword>
<keyword evidence="6 9" id="KW-0472">Membrane</keyword>